<keyword evidence="4" id="KW-0520">NAD</keyword>
<dbReference type="Pfam" id="PF06971">
    <property type="entry name" value="Put_DNA-bind_N"/>
    <property type="match status" value="1"/>
</dbReference>
<reference evidence="8" key="1">
    <citation type="submission" date="2018-05" db="EMBL/GenBank/DDBJ databases">
        <authorList>
            <person name="Lanie J.A."/>
            <person name="Ng W.-L."/>
            <person name="Kazmierczak K.M."/>
            <person name="Andrzejewski T.M."/>
            <person name="Davidsen T.M."/>
            <person name="Wayne K.J."/>
            <person name="Tettelin H."/>
            <person name="Glass J.I."/>
            <person name="Rusch D."/>
            <person name="Podicherti R."/>
            <person name="Tsui H.-C.T."/>
            <person name="Winkler M.E."/>
        </authorList>
    </citation>
    <scope>NUCLEOTIDE SEQUENCE</scope>
</reference>
<evidence type="ECO:0000256" key="5">
    <source>
        <dbReference type="ARBA" id="ARBA00023125"/>
    </source>
</evidence>
<dbReference type="NCBIfam" id="NF003996">
    <property type="entry name" value="PRK05472.2-5"/>
    <property type="match status" value="1"/>
</dbReference>
<sequence>MSVSRKISESAVRRLSLYLRILEDLERKGRNTVSSEEMSGRSATTAAQVRKDLSLFGSFGKRGLGYTVTELAERLKKILGLDRRWRVALVGAGRIGSALVEYGGFAERGYDVVAIFDSDASKVGGKWGGLCVRDISEFEAVSNDESVEMVILAIPVEAVPSVMEHVEKAGIRGILNFAPTKLKVPLGVAVKDVNMVMELEALSFAFRQEDGEG</sequence>
<dbReference type="SUPFAM" id="SSF51735">
    <property type="entry name" value="NAD(P)-binding Rossmann-fold domains"/>
    <property type="match status" value="1"/>
</dbReference>
<keyword evidence="2" id="KW-0678">Repressor</keyword>
<evidence type="ECO:0000256" key="3">
    <source>
        <dbReference type="ARBA" id="ARBA00023015"/>
    </source>
</evidence>
<evidence type="ECO:0000256" key="2">
    <source>
        <dbReference type="ARBA" id="ARBA00022491"/>
    </source>
</evidence>
<evidence type="ECO:0000256" key="6">
    <source>
        <dbReference type="ARBA" id="ARBA00023163"/>
    </source>
</evidence>
<dbReference type="SUPFAM" id="SSF46785">
    <property type="entry name" value="Winged helix' DNA-binding domain"/>
    <property type="match status" value="1"/>
</dbReference>
<keyword evidence="1" id="KW-0963">Cytoplasm</keyword>
<dbReference type="Pfam" id="PF02629">
    <property type="entry name" value="CoA_binding"/>
    <property type="match status" value="1"/>
</dbReference>
<organism evidence="8">
    <name type="scientific">marine metagenome</name>
    <dbReference type="NCBI Taxonomy" id="408172"/>
    <lineage>
        <taxon>unclassified sequences</taxon>
        <taxon>metagenomes</taxon>
        <taxon>ecological metagenomes</taxon>
    </lineage>
</organism>
<dbReference type="InterPro" id="IPR036390">
    <property type="entry name" value="WH_DNA-bd_sf"/>
</dbReference>
<keyword evidence="6" id="KW-0804">Transcription</keyword>
<keyword evidence="5" id="KW-0238">DNA-binding</keyword>
<dbReference type="InterPro" id="IPR003781">
    <property type="entry name" value="CoA-bd"/>
</dbReference>
<dbReference type="Gene3D" id="1.10.10.10">
    <property type="entry name" value="Winged helix-like DNA-binding domain superfamily/Winged helix DNA-binding domain"/>
    <property type="match status" value="1"/>
</dbReference>
<dbReference type="InterPro" id="IPR022876">
    <property type="entry name" value="Tscrpt_rep_Rex"/>
</dbReference>
<dbReference type="InterPro" id="IPR036388">
    <property type="entry name" value="WH-like_DNA-bd_sf"/>
</dbReference>
<proteinExistence type="inferred from homology"/>
<dbReference type="EMBL" id="UINC01000888">
    <property type="protein sequence ID" value="SUZ62782.1"/>
    <property type="molecule type" value="Genomic_DNA"/>
</dbReference>
<protein>
    <recommendedName>
        <fullName evidence="7">CoA-binding domain-containing protein</fullName>
    </recommendedName>
</protein>
<dbReference type="GO" id="GO:0003677">
    <property type="term" value="F:DNA binding"/>
    <property type="evidence" value="ECO:0007669"/>
    <property type="project" value="UniProtKB-KW"/>
</dbReference>
<dbReference type="NCBIfam" id="NF003995">
    <property type="entry name" value="PRK05472.2-4"/>
    <property type="match status" value="1"/>
</dbReference>
<evidence type="ECO:0000259" key="7">
    <source>
        <dbReference type="SMART" id="SM00881"/>
    </source>
</evidence>
<dbReference type="GO" id="GO:0051775">
    <property type="term" value="P:response to redox state"/>
    <property type="evidence" value="ECO:0007669"/>
    <property type="project" value="InterPro"/>
</dbReference>
<name>A0A381P760_9ZZZZ</name>
<dbReference type="GO" id="GO:0045892">
    <property type="term" value="P:negative regulation of DNA-templated transcription"/>
    <property type="evidence" value="ECO:0007669"/>
    <property type="project" value="InterPro"/>
</dbReference>
<dbReference type="InterPro" id="IPR009718">
    <property type="entry name" value="Rex_DNA-bd_C_dom"/>
</dbReference>
<feature type="domain" description="CoA-binding" evidence="7">
    <location>
        <begin position="80"/>
        <end position="181"/>
    </location>
</feature>
<evidence type="ECO:0000313" key="8">
    <source>
        <dbReference type="EMBL" id="SUZ62782.1"/>
    </source>
</evidence>
<dbReference type="InterPro" id="IPR058236">
    <property type="entry name" value="Rex_actinobacterial-type"/>
</dbReference>
<dbReference type="NCBIfam" id="NF003993">
    <property type="entry name" value="PRK05472.2-2"/>
    <property type="match status" value="1"/>
</dbReference>
<dbReference type="PANTHER" id="PTHR35786">
    <property type="entry name" value="REDOX-SENSING TRANSCRIPTIONAL REPRESSOR REX"/>
    <property type="match status" value="1"/>
</dbReference>
<dbReference type="SMART" id="SM00881">
    <property type="entry name" value="CoA_binding"/>
    <property type="match status" value="1"/>
</dbReference>
<dbReference type="NCBIfam" id="NF003992">
    <property type="entry name" value="PRK05472.2-1"/>
    <property type="match status" value="1"/>
</dbReference>
<evidence type="ECO:0000256" key="4">
    <source>
        <dbReference type="ARBA" id="ARBA00023027"/>
    </source>
</evidence>
<dbReference type="InterPro" id="IPR036291">
    <property type="entry name" value="NAD(P)-bd_dom_sf"/>
</dbReference>
<dbReference type="HAMAP" id="MF_01131">
    <property type="entry name" value="Rex"/>
    <property type="match status" value="1"/>
</dbReference>
<dbReference type="AlphaFoldDB" id="A0A381P760"/>
<gene>
    <name evidence="8" type="ORF">METZ01_LOCUS15636</name>
</gene>
<dbReference type="NCBIfam" id="NF003994">
    <property type="entry name" value="PRK05472.2-3"/>
    <property type="match status" value="1"/>
</dbReference>
<keyword evidence="3" id="KW-0805">Transcription regulation</keyword>
<evidence type="ECO:0000256" key="1">
    <source>
        <dbReference type="ARBA" id="ARBA00022490"/>
    </source>
</evidence>
<accession>A0A381P760</accession>
<dbReference type="Gene3D" id="3.40.50.720">
    <property type="entry name" value="NAD(P)-binding Rossmann-like Domain"/>
    <property type="match status" value="1"/>
</dbReference>
<dbReference type="PANTHER" id="PTHR35786:SF1">
    <property type="entry name" value="REDOX-SENSING TRANSCRIPTIONAL REPRESSOR REX 1"/>
    <property type="match status" value="1"/>
</dbReference>